<dbReference type="GO" id="GO:0003677">
    <property type="term" value="F:DNA binding"/>
    <property type="evidence" value="ECO:0007669"/>
    <property type="project" value="InterPro"/>
</dbReference>
<accession>A0A8K0VZE0</accession>
<sequence length="590" mass="65194">MPAPDSPKGQARPAPLACLECRRTHLKCDGVQPVCARCKTRGYACTYTRSGRGRRRGVTRLNGSAPPVVNQVPLESSAPSQWYPASVTSLSDTATTDGSTQNLSDSILRGLPASPVMVSVSTASSRMAQVAWVDDEQLVNLYYLNFHSSHPILLPRSMYWKQEYPRYLKAIVHLIGGHFAPAASRDALRERAARELQDGDQSTPEMVQARILFTIALFALNETDEGQRMLEVAIDSALKLGMHQRNFAASYANGLTILEESMRRTWYELYVTDGCIAALQRKSMFKTNTVKADVLLPCDDFIYEGGMCFMPTTLDDFHGSVFAEEEKIFSSFCYRIEAVRLLGRVLTITGAHGVHRDLVQAADNALAAFIHHLPRAKSEAEIVNTFGELDELMFQAHTIIQYTTILLHFPRGDLVCPDPLTRDVPGGNNTRLLCPCNRQHVHSIKAVEASKTISMLAALRTPVQRHSPFLVYPIALAAVVQLSISAIHAKSSSGCVEQHSDRVKLMLGVLKTMGRHWLSAEVVLRTLKKASIAVFRSPRLDPSDAVQQDDPMDSGIDTCPPISIENDWLDTFDFQDLNGLVGLDNPGFRG</sequence>
<organism evidence="4 5">
    <name type="scientific">Paraphoma chrysanthemicola</name>
    <dbReference type="NCBI Taxonomy" id="798071"/>
    <lineage>
        <taxon>Eukaryota</taxon>
        <taxon>Fungi</taxon>
        <taxon>Dikarya</taxon>
        <taxon>Ascomycota</taxon>
        <taxon>Pezizomycotina</taxon>
        <taxon>Dothideomycetes</taxon>
        <taxon>Pleosporomycetidae</taxon>
        <taxon>Pleosporales</taxon>
        <taxon>Pleosporineae</taxon>
        <taxon>Phaeosphaeriaceae</taxon>
        <taxon>Paraphoma</taxon>
    </lineage>
</organism>
<proteinExistence type="predicted"/>
<dbReference type="Gene3D" id="4.10.240.10">
    <property type="entry name" value="Zn(2)-C6 fungal-type DNA-binding domain"/>
    <property type="match status" value="1"/>
</dbReference>
<dbReference type="GO" id="GO:0008270">
    <property type="term" value="F:zinc ion binding"/>
    <property type="evidence" value="ECO:0007669"/>
    <property type="project" value="InterPro"/>
</dbReference>
<evidence type="ECO:0000256" key="1">
    <source>
        <dbReference type="ARBA" id="ARBA00022723"/>
    </source>
</evidence>
<evidence type="ECO:0000256" key="2">
    <source>
        <dbReference type="ARBA" id="ARBA00023242"/>
    </source>
</evidence>
<dbReference type="CDD" id="cd12148">
    <property type="entry name" value="fungal_TF_MHR"/>
    <property type="match status" value="1"/>
</dbReference>
<dbReference type="Pfam" id="PF04082">
    <property type="entry name" value="Fungal_trans"/>
    <property type="match status" value="1"/>
</dbReference>
<dbReference type="InterPro" id="IPR001138">
    <property type="entry name" value="Zn2Cys6_DnaBD"/>
</dbReference>
<feature type="domain" description="Zn(2)-C6 fungal-type" evidence="3">
    <location>
        <begin position="17"/>
        <end position="47"/>
    </location>
</feature>
<dbReference type="SMART" id="SM00066">
    <property type="entry name" value="GAL4"/>
    <property type="match status" value="1"/>
</dbReference>
<dbReference type="Proteomes" id="UP000813461">
    <property type="component" value="Unassembled WGS sequence"/>
</dbReference>
<evidence type="ECO:0000259" key="3">
    <source>
        <dbReference type="PROSITE" id="PS50048"/>
    </source>
</evidence>
<keyword evidence="2" id="KW-0539">Nucleus</keyword>
<gene>
    <name evidence="4" type="ORF">FB567DRAFT_356835</name>
</gene>
<dbReference type="GO" id="GO:0006351">
    <property type="term" value="P:DNA-templated transcription"/>
    <property type="evidence" value="ECO:0007669"/>
    <property type="project" value="InterPro"/>
</dbReference>
<name>A0A8K0VZE0_9PLEO</name>
<dbReference type="SUPFAM" id="SSF57701">
    <property type="entry name" value="Zn2/Cys6 DNA-binding domain"/>
    <property type="match status" value="1"/>
</dbReference>
<reference evidence="4" key="1">
    <citation type="journal article" date="2021" name="Nat. Commun.">
        <title>Genetic determinants of endophytism in the Arabidopsis root mycobiome.</title>
        <authorList>
            <person name="Mesny F."/>
            <person name="Miyauchi S."/>
            <person name="Thiergart T."/>
            <person name="Pickel B."/>
            <person name="Atanasova L."/>
            <person name="Karlsson M."/>
            <person name="Huettel B."/>
            <person name="Barry K.W."/>
            <person name="Haridas S."/>
            <person name="Chen C."/>
            <person name="Bauer D."/>
            <person name="Andreopoulos W."/>
            <person name="Pangilinan J."/>
            <person name="LaButti K."/>
            <person name="Riley R."/>
            <person name="Lipzen A."/>
            <person name="Clum A."/>
            <person name="Drula E."/>
            <person name="Henrissat B."/>
            <person name="Kohler A."/>
            <person name="Grigoriev I.V."/>
            <person name="Martin F.M."/>
            <person name="Hacquard S."/>
        </authorList>
    </citation>
    <scope>NUCLEOTIDE SEQUENCE</scope>
    <source>
        <strain evidence="4">MPI-SDFR-AT-0120</strain>
    </source>
</reference>
<dbReference type="PANTHER" id="PTHR47431">
    <property type="entry name" value="ZN(II)2CYS6 TRANSCRIPTION FACTOR (EUROFUNG)-RELATED"/>
    <property type="match status" value="1"/>
</dbReference>
<keyword evidence="1" id="KW-0479">Metal-binding</keyword>
<dbReference type="AlphaFoldDB" id="A0A8K0VZE0"/>
<dbReference type="PROSITE" id="PS50048">
    <property type="entry name" value="ZN2_CY6_FUNGAL_2"/>
    <property type="match status" value="1"/>
</dbReference>
<dbReference type="OrthoDB" id="10067394at2759"/>
<comment type="caution">
    <text evidence="4">The sequence shown here is derived from an EMBL/GenBank/DDBJ whole genome shotgun (WGS) entry which is preliminary data.</text>
</comment>
<dbReference type="PROSITE" id="PS00463">
    <property type="entry name" value="ZN2_CY6_FUNGAL_1"/>
    <property type="match status" value="1"/>
</dbReference>
<dbReference type="InterPro" id="IPR007219">
    <property type="entry name" value="XnlR_reg_dom"/>
</dbReference>
<dbReference type="GO" id="GO:0000981">
    <property type="term" value="F:DNA-binding transcription factor activity, RNA polymerase II-specific"/>
    <property type="evidence" value="ECO:0007669"/>
    <property type="project" value="InterPro"/>
</dbReference>
<evidence type="ECO:0000313" key="4">
    <source>
        <dbReference type="EMBL" id="KAH7087885.1"/>
    </source>
</evidence>
<dbReference type="EMBL" id="JAGMVJ010000009">
    <property type="protein sequence ID" value="KAH7087885.1"/>
    <property type="molecule type" value="Genomic_DNA"/>
</dbReference>
<dbReference type="Pfam" id="PF00172">
    <property type="entry name" value="Zn_clus"/>
    <property type="match status" value="1"/>
</dbReference>
<dbReference type="CDD" id="cd00067">
    <property type="entry name" value="GAL4"/>
    <property type="match status" value="1"/>
</dbReference>
<dbReference type="PANTHER" id="PTHR47431:SF2">
    <property type="entry name" value="ZN(II)2CYS6 TRANSCRIPTION FACTOR (EUROFUNG)"/>
    <property type="match status" value="1"/>
</dbReference>
<dbReference type="InterPro" id="IPR036864">
    <property type="entry name" value="Zn2-C6_fun-type_DNA-bd_sf"/>
</dbReference>
<protein>
    <recommendedName>
        <fullName evidence="3">Zn(2)-C6 fungal-type domain-containing protein</fullName>
    </recommendedName>
</protein>
<keyword evidence="5" id="KW-1185">Reference proteome</keyword>
<evidence type="ECO:0000313" key="5">
    <source>
        <dbReference type="Proteomes" id="UP000813461"/>
    </source>
</evidence>